<dbReference type="SUPFAM" id="SSF53218">
    <property type="entry name" value="Molybdenum cofactor biosynthesis proteins"/>
    <property type="match status" value="1"/>
</dbReference>
<keyword evidence="3" id="KW-1185">Reference proteome</keyword>
<dbReference type="PANTHER" id="PTHR13939:SF0">
    <property type="entry name" value="NMN AMIDOHYDROLASE-LIKE PROTEIN YFAY"/>
    <property type="match status" value="1"/>
</dbReference>
<dbReference type="Gene3D" id="3.40.980.10">
    <property type="entry name" value="MoaB/Mog-like domain"/>
    <property type="match status" value="1"/>
</dbReference>
<protein>
    <submittedName>
        <fullName evidence="2">Molybdopterin-binding protein</fullName>
    </submittedName>
</protein>
<dbReference type="InterPro" id="IPR001453">
    <property type="entry name" value="MoaB/Mog_dom"/>
</dbReference>
<dbReference type="Proteomes" id="UP001564657">
    <property type="component" value="Unassembled WGS sequence"/>
</dbReference>
<dbReference type="InterPro" id="IPR036425">
    <property type="entry name" value="MoaB/Mog-like_dom_sf"/>
</dbReference>
<dbReference type="PANTHER" id="PTHR13939">
    <property type="entry name" value="NICOTINAMIDE-NUCLEOTIDE AMIDOHYDROLASE PNCC"/>
    <property type="match status" value="1"/>
</dbReference>
<reference evidence="2 3" key="1">
    <citation type="submission" date="2024-08" db="EMBL/GenBank/DDBJ databases">
        <title>Clostridium lapicellarii sp. nov., and Clostridium renhuaiense sp. nov., two species isolated from the mud in a fermentation cellar used for producing sauce-flavour Chinese liquors.</title>
        <authorList>
            <person name="Yang F."/>
            <person name="Wang H."/>
            <person name="Chen L.Q."/>
            <person name="Zhou N."/>
            <person name="Lu J.J."/>
            <person name="Pu X.X."/>
            <person name="Wan B."/>
            <person name="Wang L."/>
            <person name="Liu S.J."/>
        </authorList>
    </citation>
    <scope>NUCLEOTIDE SEQUENCE [LARGE SCALE GENOMIC DNA]</scope>
    <source>
        <strain evidence="2 3">MT-5</strain>
    </source>
</reference>
<organism evidence="2 3">
    <name type="scientific">Clostridium moutaii</name>
    <dbReference type="NCBI Taxonomy" id="3240932"/>
    <lineage>
        <taxon>Bacteria</taxon>
        <taxon>Bacillati</taxon>
        <taxon>Bacillota</taxon>
        <taxon>Clostridia</taxon>
        <taxon>Eubacteriales</taxon>
        <taxon>Clostridiaceae</taxon>
        <taxon>Clostridium</taxon>
    </lineage>
</organism>
<dbReference type="Pfam" id="PF00994">
    <property type="entry name" value="MoCF_biosynth"/>
    <property type="match status" value="1"/>
</dbReference>
<proteinExistence type="predicted"/>
<comment type="caution">
    <text evidence="2">The sequence shown here is derived from an EMBL/GenBank/DDBJ whole genome shotgun (WGS) entry which is preliminary data.</text>
</comment>
<evidence type="ECO:0000259" key="1">
    <source>
        <dbReference type="SMART" id="SM00852"/>
    </source>
</evidence>
<accession>A0ABV4BNU6</accession>
<sequence>MEWDLLEKTTFWIDDVNLKNANLGEIAEKVANVLNMTTKEIMVVDVRPGLLAFDIMKRKVKAESVIGKEKEILLRLSQISGVEVGDNAAVHSEGILGLIALDSKEAKDVLEKSAGLTTQIKKAVSKRAKVFASGAEVIAGKIEDTNSPYIINALKGSGYKVKFGGILKDDVLAAANGIEEALEEGYGLIVTTGGVGAEDKDFSVEAILRIDEEACTPWILKFKPDYHRHHKEGVRIGVGKVGMSYIVALPGPHEEAKLGCDTLIKGIQKGLKKDLLAETIAGALRQRWRNKMK</sequence>
<dbReference type="InterPro" id="IPR050101">
    <property type="entry name" value="CinA"/>
</dbReference>
<evidence type="ECO:0000313" key="3">
    <source>
        <dbReference type="Proteomes" id="UP001564657"/>
    </source>
</evidence>
<feature type="domain" description="MoaB/Mog" evidence="1">
    <location>
        <begin position="129"/>
        <end position="270"/>
    </location>
</feature>
<evidence type="ECO:0000313" key="2">
    <source>
        <dbReference type="EMBL" id="MEY7999235.1"/>
    </source>
</evidence>
<name>A0ABV4BNU6_9CLOT</name>
<gene>
    <name evidence="2" type="ORF">AB8U03_03305</name>
</gene>
<dbReference type="EMBL" id="JBGEWD010000002">
    <property type="protein sequence ID" value="MEY7999235.1"/>
    <property type="molecule type" value="Genomic_DNA"/>
</dbReference>
<dbReference type="SMART" id="SM00852">
    <property type="entry name" value="MoCF_biosynth"/>
    <property type="match status" value="1"/>
</dbReference>
<dbReference type="RefSeq" id="WP_369703124.1">
    <property type="nucleotide sequence ID" value="NZ_JBGEWD010000002.1"/>
</dbReference>